<gene>
    <name evidence="6" type="ORF">RXA29_17105</name>
</gene>
<organism evidence="6 7">
    <name type="scientific">Dickeya solani</name>
    <dbReference type="NCBI Taxonomy" id="1089444"/>
    <lineage>
        <taxon>Bacteria</taxon>
        <taxon>Pseudomonadati</taxon>
        <taxon>Pseudomonadota</taxon>
        <taxon>Gammaproteobacteria</taxon>
        <taxon>Enterobacterales</taxon>
        <taxon>Pectobacteriaceae</taxon>
        <taxon>Dickeya</taxon>
    </lineage>
</organism>
<evidence type="ECO:0000259" key="5">
    <source>
        <dbReference type="PROSITE" id="PS50931"/>
    </source>
</evidence>
<dbReference type="Gene3D" id="1.10.10.10">
    <property type="entry name" value="Winged helix-like DNA-binding domain superfamily/Winged helix DNA-binding domain"/>
    <property type="match status" value="1"/>
</dbReference>
<sequence length="308" mass="34032">MDTLISLRVFCTVAEFKSFTAAAARLGISPAMASKHVMHLEKRLNTRLLNRTSRHVSVTETGMIYFNQVKQSLESLDDVEAAVSNVALMPRGILKLSAPVWVACTPVARMLAEYRQRYPDVCINMDLSGRIVNLVDEGFDLALRATMPERLDAGLVARPLTEISFRLVGAPSYLARAGRPSKLSDLNGHSLLLYSGMNSSGNLALDGPKGQEAVKFRPVMQSENENMLRLVALEGIGLVFLPVWMIQTDIAEGRLETVLPDTVKYSTMLHAVYPSRKYLSAKVRTFIDFLDTIITGSLAENQRIDASK</sequence>
<dbReference type="GO" id="GO:0006351">
    <property type="term" value="P:DNA-templated transcription"/>
    <property type="evidence" value="ECO:0007669"/>
    <property type="project" value="TreeGrafter"/>
</dbReference>
<dbReference type="PANTHER" id="PTHR30537">
    <property type="entry name" value="HTH-TYPE TRANSCRIPTIONAL REGULATOR"/>
    <property type="match status" value="1"/>
</dbReference>
<accession>A0AAX4EW41</accession>
<keyword evidence="3" id="KW-0238">DNA-binding</keyword>
<reference evidence="6" key="1">
    <citation type="submission" date="2023-10" db="EMBL/GenBank/DDBJ databases">
        <title>Clonality and diversity in the soft rot Dickeya solani phytopathogen.</title>
        <authorList>
            <person name="Pedron J."/>
            <person name="Van Gijsegem F."/>
            <person name="Portier P."/>
            <person name="Taghouti G."/>
        </authorList>
    </citation>
    <scope>NUCLEOTIDE SEQUENCE</scope>
    <source>
        <strain evidence="6">CFBP5647</strain>
    </source>
</reference>
<dbReference type="CDD" id="cd08422">
    <property type="entry name" value="PBP2_CrgA_like"/>
    <property type="match status" value="1"/>
</dbReference>
<evidence type="ECO:0000256" key="4">
    <source>
        <dbReference type="ARBA" id="ARBA00023163"/>
    </source>
</evidence>
<dbReference type="RefSeq" id="WP_316392240.1">
    <property type="nucleotide sequence ID" value="NZ_CP136339.1"/>
</dbReference>
<dbReference type="SUPFAM" id="SSF53850">
    <property type="entry name" value="Periplasmic binding protein-like II"/>
    <property type="match status" value="1"/>
</dbReference>
<dbReference type="AlphaFoldDB" id="A0AAX4EW41"/>
<dbReference type="Gene3D" id="3.40.190.290">
    <property type="match status" value="1"/>
</dbReference>
<dbReference type="GO" id="GO:0003700">
    <property type="term" value="F:DNA-binding transcription factor activity"/>
    <property type="evidence" value="ECO:0007669"/>
    <property type="project" value="InterPro"/>
</dbReference>
<feature type="domain" description="HTH lysR-type" evidence="5">
    <location>
        <begin position="1"/>
        <end position="59"/>
    </location>
</feature>
<dbReference type="EMBL" id="CP136339">
    <property type="protein sequence ID" value="WOA51610.1"/>
    <property type="molecule type" value="Genomic_DNA"/>
</dbReference>
<dbReference type="GO" id="GO:0043565">
    <property type="term" value="F:sequence-specific DNA binding"/>
    <property type="evidence" value="ECO:0007669"/>
    <property type="project" value="TreeGrafter"/>
</dbReference>
<keyword evidence="4" id="KW-0804">Transcription</keyword>
<keyword evidence="2" id="KW-0805">Transcription regulation</keyword>
<dbReference type="Pfam" id="PF00126">
    <property type="entry name" value="HTH_1"/>
    <property type="match status" value="1"/>
</dbReference>
<evidence type="ECO:0000256" key="2">
    <source>
        <dbReference type="ARBA" id="ARBA00023015"/>
    </source>
</evidence>
<dbReference type="SUPFAM" id="SSF46785">
    <property type="entry name" value="Winged helix' DNA-binding domain"/>
    <property type="match status" value="1"/>
</dbReference>
<dbReference type="InterPro" id="IPR005119">
    <property type="entry name" value="LysR_subst-bd"/>
</dbReference>
<dbReference type="FunFam" id="1.10.10.10:FF:000001">
    <property type="entry name" value="LysR family transcriptional regulator"/>
    <property type="match status" value="1"/>
</dbReference>
<evidence type="ECO:0000256" key="1">
    <source>
        <dbReference type="ARBA" id="ARBA00009437"/>
    </source>
</evidence>
<dbReference type="InterPro" id="IPR000847">
    <property type="entry name" value="LysR_HTH_N"/>
</dbReference>
<dbReference type="PROSITE" id="PS50931">
    <property type="entry name" value="HTH_LYSR"/>
    <property type="match status" value="1"/>
</dbReference>
<dbReference type="InterPro" id="IPR036390">
    <property type="entry name" value="WH_DNA-bd_sf"/>
</dbReference>
<evidence type="ECO:0000313" key="6">
    <source>
        <dbReference type="EMBL" id="WOA51610.1"/>
    </source>
</evidence>
<dbReference type="Proteomes" id="UP001304423">
    <property type="component" value="Chromosome"/>
</dbReference>
<name>A0AAX4EW41_9GAMM</name>
<evidence type="ECO:0000256" key="3">
    <source>
        <dbReference type="ARBA" id="ARBA00023125"/>
    </source>
</evidence>
<dbReference type="Pfam" id="PF03466">
    <property type="entry name" value="LysR_substrate"/>
    <property type="match status" value="1"/>
</dbReference>
<dbReference type="PANTHER" id="PTHR30537:SF35">
    <property type="entry name" value="TRANSCRIPTIONAL REGULATORY PROTEIN"/>
    <property type="match status" value="1"/>
</dbReference>
<comment type="similarity">
    <text evidence="1">Belongs to the LysR transcriptional regulatory family.</text>
</comment>
<evidence type="ECO:0000313" key="7">
    <source>
        <dbReference type="Proteomes" id="UP001304423"/>
    </source>
</evidence>
<dbReference type="InterPro" id="IPR036388">
    <property type="entry name" value="WH-like_DNA-bd_sf"/>
</dbReference>
<proteinExistence type="inferred from homology"/>
<dbReference type="InterPro" id="IPR058163">
    <property type="entry name" value="LysR-type_TF_proteobact-type"/>
</dbReference>
<protein>
    <submittedName>
        <fullName evidence="6">LysR family transcriptional regulator</fullName>
    </submittedName>
</protein>